<dbReference type="InterPro" id="IPR035906">
    <property type="entry name" value="MetI-like_sf"/>
</dbReference>
<sequence length="266" mass="30128">MIRKKVLFLILTLLFFIIPLTVLLLQSISAPWRFHTGQGIDWGWQEYSTLFQNPQLWEATFISIGIGFAVLFINVAIGLFTGKALTPYAYRGKAWLEALLLSPILIPSLAIAMGLHLFMIRVGLADTIWGVMLIHLVPTVPYSIKIFHNSYQQIGKAMMEQPHILGAGFWTQVFTVELPLLRPAIRSVTFLTIVISLSQYAITAIIGGGRVLTLPLVFFPFLNNANTSIMAAFSIWFALIPVFMYIIIEALMMFLPYSRLPWRNHR</sequence>
<proteinExistence type="inferred from homology"/>
<evidence type="ECO:0000256" key="6">
    <source>
        <dbReference type="ARBA" id="ARBA00022989"/>
    </source>
</evidence>
<evidence type="ECO:0000256" key="4">
    <source>
        <dbReference type="ARBA" id="ARBA00022519"/>
    </source>
</evidence>
<evidence type="ECO:0000259" key="9">
    <source>
        <dbReference type="PROSITE" id="PS50928"/>
    </source>
</evidence>
<feature type="transmembrane region" description="Helical" evidence="8">
    <location>
        <begin position="229"/>
        <end position="257"/>
    </location>
</feature>
<feature type="transmembrane region" description="Helical" evidence="8">
    <location>
        <begin position="94"/>
        <end position="115"/>
    </location>
</feature>
<dbReference type="RefSeq" id="WP_089654530.1">
    <property type="nucleotide sequence ID" value="NZ_FNIZ01000026.1"/>
</dbReference>
<dbReference type="EMBL" id="FNIZ01000026">
    <property type="protein sequence ID" value="SDP65426.1"/>
    <property type="molecule type" value="Genomic_DNA"/>
</dbReference>
<feature type="domain" description="ABC transmembrane type-1" evidence="9">
    <location>
        <begin position="60"/>
        <end position="248"/>
    </location>
</feature>
<evidence type="ECO:0000256" key="1">
    <source>
        <dbReference type="ARBA" id="ARBA00004429"/>
    </source>
</evidence>
<organism evidence="10 11">
    <name type="scientific">Halobacillus aidingensis</name>
    <dbReference type="NCBI Taxonomy" id="240303"/>
    <lineage>
        <taxon>Bacteria</taxon>
        <taxon>Bacillati</taxon>
        <taxon>Bacillota</taxon>
        <taxon>Bacilli</taxon>
        <taxon>Bacillales</taxon>
        <taxon>Bacillaceae</taxon>
        <taxon>Halobacillus</taxon>
    </lineage>
</organism>
<evidence type="ECO:0000256" key="5">
    <source>
        <dbReference type="ARBA" id="ARBA00022692"/>
    </source>
</evidence>
<dbReference type="SUPFAM" id="SSF161098">
    <property type="entry name" value="MetI-like"/>
    <property type="match status" value="1"/>
</dbReference>
<evidence type="ECO:0000256" key="8">
    <source>
        <dbReference type="RuleBase" id="RU363032"/>
    </source>
</evidence>
<dbReference type="PANTHER" id="PTHR43357">
    <property type="entry name" value="INNER MEMBRANE ABC TRANSPORTER PERMEASE PROTEIN YDCV"/>
    <property type="match status" value="1"/>
</dbReference>
<dbReference type="CDD" id="cd06261">
    <property type="entry name" value="TM_PBP2"/>
    <property type="match status" value="1"/>
</dbReference>
<dbReference type="OrthoDB" id="9782004at2"/>
<dbReference type="AlphaFoldDB" id="A0A1H0UHU4"/>
<dbReference type="GO" id="GO:0055085">
    <property type="term" value="P:transmembrane transport"/>
    <property type="evidence" value="ECO:0007669"/>
    <property type="project" value="InterPro"/>
</dbReference>
<dbReference type="GO" id="GO:0005886">
    <property type="term" value="C:plasma membrane"/>
    <property type="evidence" value="ECO:0007669"/>
    <property type="project" value="UniProtKB-SubCell"/>
</dbReference>
<dbReference type="Gene3D" id="1.10.3720.10">
    <property type="entry name" value="MetI-like"/>
    <property type="match status" value="1"/>
</dbReference>
<evidence type="ECO:0000256" key="7">
    <source>
        <dbReference type="ARBA" id="ARBA00023136"/>
    </source>
</evidence>
<dbReference type="STRING" id="240303.SAMN05421677_12616"/>
<accession>A0A1H0UHU4</accession>
<dbReference type="InterPro" id="IPR000515">
    <property type="entry name" value="MetI-like"/>
</dbReference>
<feature type="transmembrane region" description="Helical" evidence="8">
    <location>
        <begin position="188"/>
        <end position="209"/>
    </location>
</feature>
<protein>
    <submittedName>
        <fullName evidence="10">Putative spermidine/putrescine transport system permease protein</fullName>
    </submittedName>
</protein>
<comment type="subcellular location">
    <subcellularLocation>
        <location evidence="1">Cell inner membrane</location>
        <topology evidence="1">Multi-pass membrane protein</topology>
    </subcellularLocation>
    <subcellularLocation>
        <location evidence="8">Cell membrane</location>
        <topology evidence="8">Multi-pass membrane protein</topology>
    </subcellularLocation>
</comment>
<evidence type="ECO:0000256" key="2">
    <source>
        <dbReference type="ARBA" id="ARBA00022448"/>
    </source>
</evidence>
<keyword evidence="3" id="KW-1003">Cell membrane</keyword>
<evidence type="ECO:0000256" key="3">
    <source>
        <dbReference type="ARBA" id="ARBA00022475"/>
    </source>
</evidence>
<feature type="transmembrane region" description="Helical" evidence="8">
    <location>
        <begin position="59"/>
        <end position="82"/>
    </location>
</feature>
<reference evidence="11" key="1">
    <citation type="submission" date="2016-10" db="EMBL/GenBank/DDBJ databases">
        <authorList>
            <person name="Varghese N."/>
            <person name="Submissions S."/>
        </authorList>
    </citation>
    <scope>NUCLEOTIDE SEQUENCE [LARGE SCALE GENOMIC DNA]</scope>
    <source>
        <strain evidence="11">CGMCC 1.3703</strain>
    </source>
</reference>
<comment type="similarity">
    <text evidence="8">Belongs to the binding-protein-dependent transport system permease family.</text>
</comment>
<gene>
    <name evidence="10" type="ORF">SAMN05421677_12616</name>
</gene>
<keyword evidence="5 8" id="KW-0812">Transmembrane</keyword>
<keyword evidence="2 8" id="KW-0813">Transport</keyword>
<dbReference type="Proteomes" id="UP000198860">
    <property type="component" value="Unassembled WGS sequence"/>
</dbReference>
<name>A0A1H0UHU4_HALAD</name>
<evidence type="ECO:0000313" key="10">
    <source>
        <dbReference type="EMBL" id="SDP65426.1"/>
    </source>
</evidence>
<dbReference type="PROSITE" id="PS50928">
    <property type="entry name" value="ABC_TM1"/>
    <property type="match status" value="1"/>
</dbReference>
<dbReference type="PANTHER" id="PTHR43357:SF4">
    <property type="entry name" value="INNER MEMBRANE ABC TRANSPORTER PERMEASE PROTEIN YDCV"/>
    <property type="match status" value="1"/>
</dbReference>
<keyword evidence="11" id="KW-1185">Reference proteome</keyword>
<keyword evidence="6 8" id="KW-1133">Transmembrane helix</keyword>
<evidence type="ECO:0000313" key="11">
    <source>
        <dbReference type="Proteomes" id="UP000198860"/>
    </source>
</evidence>
<feature type="transmembrane region" description="Helical" evidence="8">
    <location>
        <begin position="127"/>
        <end position="144"/>
    </location>
</feature>
<keyword evidence="4" id="KW-0997">Cell inner membrane</keyword>
<keyword evidence="7 8" id="KW-0472">Membrane</keyword>
<dbReference type="Pfam" id="PF00528">
    <property type="entry name" value="BPD_transp_1"/>
    <property type="match status" value="1"/>
</dbReference>